<feature type="domain" description="Integral membrane bound transporter" evidence="9">
    <location>
        <begin position="935"/>
        <end position="1074"/>
    </location>
</feature>
<evidence type="ECO:0000256" key="6">
    <source>
        <dbReference type="SAM" id="Phobius"/>
    </source>
</evidence>
<dbReference type="EMBL" id="KB722667">
    <property type="protein sequence ID" value="EMS19689.1"/>
    <property type="molecule type" value="Genomic_DNA"/>
</dbReference>
<feature type="transmembrane region" description="Helical" evidence="6">
    <location>
        <begin position="919"/>
        <end position="938"/>
    </location>
</feature>
<evidence type="ECO:0000259" key="9">
    <source>
        <dbReference type="Pfam" id="PF13515"/>
    </source>
</evidence>
<feature type="region of interest" description="Disordered" evidence="5">
    <location>
        <begin position="1"/>
        <end position="138"/>
    </location>
</feature>
<evidence type="ECO:0000256" key="5">
    <source>
        <dbReference type="SAM" id="MobiDB-lite"/>
    </source>
</evidence>
<protein>
    <submittedName>
        <fullName evidence="10">Brefeldin A sensitivity protein-related, DUF2421 containing protein</fullName>
    </submittedName>
</protein>
<evidence type="ECO:0000256" key="2">
    <source>
        <dbReference type="ARBA" id="ARBA00022692"/>
    </source>
</evidence>
<feature type="region of interest" description="Disordered" evidence="5">
    <location>
        <begin position="515"/>
        <end position="545"/>
    </location>
</feature>
<feature type="compositionally biased region" description="Basic residues" evidence="5">
    <location>
        <begin position="626"/>
        <end position="649"/>
    </location>
</feature>
<feature type="compositionally biased region" description="Basic and acidic residues" evidence="5">
    <location>
        <begin position="613"/>
        <end position="625"/>
    </location>
</feature>
<dbReference type="Pfam" id="PF10337">
    <property type="entry name" value="ArAE_2_N"/>
    <property type="match status" value="1"/>
</dbReference>
<evidence type="ECO:0000313" key="10">
    <source>
        <dbReference type="EMBL" id="EMS19689.1"/>
    </source>
</evidence>
<dbReference type="Pfam" id="PF10334">
    <property type="entry name" value="BRE4"/>
    <property type="match status" value="1"/>
</dbReference>
<comment type="subcellular location">
    <subcellularLocation>
        <location evidence="1">Membrane</location>
        <topology evidence="1">Multi-pass membrane protein</topology>
    </subcellularLocation>
</comment>
<dbReference type="InterPro" id="IPR018823">
    <property type="entry name" value="ArAE_2_N"/>
</dbReference>
<evidence type="ECO:0000259" key="8">
    <source>
        <dbReference type="Pfam" id="PF10337"/>
    </source>
</evidence>
<dbReference type="PANTHER" id="PTHR37994:SF1">
    <property type="entry name" value="ER TRANSPORTER 6TM N-TERMINAL DOMAIN-CONTAINING PROTEIN"/>
    <property type="match status" value="1"/>
</dbReference>
<dbReference type="Pfam" id="PF13515">
    <property type="entry name" value="FUSC_2"/>
    <property type="match status" value="1"/>
</dbReference>
<keyword evidence="11" id="KW-1185">Reference proteome</keyword>
<feature type="transmembrane region" description="Helical" evidence="6">
    <location>
        <begin position="1058"/>
        <end position="1079"/>
    </location>
</feature>
<name>M7X7R0_RHOT1</name>
<feature type="transmembrane region" description="Helical" evidence="6">
    <location>
        <begin position="237"/>
        <end position="257"/>
    </location>
</feature>
<feature type="transmembrane region" description="Helical" evidence="6">
    <location>
        <begin position="944"/>
        <end position="963"/>
    </location>
</feature>
<feature type="region of interest" description="Disordered" evidence="5">
    <location>
        <begin position="560"/>
        <end position="655"/>
    </location>
</feature>
<dbReference type="GO" id="GO:0016020">
    <property type="term" value="C:membrane"/>
    <property type="evidence" value="ECO:0007669"/>
    <property type="project" value="UniProtKB-SubCell"/>
</dbReference>
<evidence type="ECO:0000256" key="4">
    <source>
        <dbReference type="ARBA" id="ARBA00023136"/>
    </source>
</evidence>
<dbReference type="Proteomes" id="UP000016926">
    <property type="component" value="Unassembled WGS sequence"/>
</dbReference>
<evidence type="ECO:0000259" key="7">
    <source>
        <dbReference type="Pfam" id="PF10334"/>
    </source>
</evidence>
<dbReference type="PANTHER" id="PTHR37994">
    <property type="entry name" value="ARAE_2_N DOMAIN-CONTAINING PROTEIN-RELATED"/>
    <property type="match status" value="1"/>
</dbReference>
<evidence type="ECO:0000256" key="1">
    <source>
        <dbReference type="ARBA" id="ARBA00004141"/>
    </source>
</evidence>
<dbReference type="HOGENOM" id="CLU_003918_2_0_1"/>
<feature type="compositionally biased region" description="Basic and acidic residues" evidence="5">
    <location>
        <begin position="532"/>
        <end position="544"/>
    </location>
</feature>
<dbReference type="InterPro" id="IPR049453">
    <property type="entry name" value="Memb_transporter_dom"/>
</dbReference>
<evidence type="ECO:0000256" key="3">
    <source>
        <dbReference type="ARBA" id="ARBA00022989"/>
    </source>
</evidence>
<feature type="transmembrane region" description="Helical" evidence="6">
    <location>
        <begin position="208"/>
        <end position="225"/>
    </location>
</feature>
<keyword evidence="4 6" id="KW-0472">Membrane</keyword>
<dbReference type="RefSeq" id="XP_016270808.1">
    <property type="nucleotide sequence ID" value="XM_016417892.1"/>
</dbReference>
<dbReference type="OrthoDB" id="2274698at2759"/>
<organism evidence="10 11">
    <name type="scientific">Rhodotorula toruloides (strain NP11)</name>
    <name type="common">Yeast</name>
    <name type="synonym">Rhodosporidium toruloides</name>
    <dbReference type="NCBI Taxonomy" id="1130832"/>
    <lineage>
        <taxon>Eukaryota</taxon>
        <taxon>Fungi</taxon>
        <taxon>Dikarya</taxon>
        <taxon>Basidiomycota</taxon>
        <taxon>Pucciniomycotina</taxon>
        <taxon>Microbotryomycetes</taxon>
        <taxon>Sporidiobolales</taxon>
        <taxon>Sporidiobolaceae</taxon>
        <taxon>Rhodotorula</taxon>
    </lineage>
</organism>
<feature type="transmembrane region" description="Helical" evidence="6">
    <location>
        <begin position="994"/>
        <end position="1013"/>
    </location>
</feature>
<dbReference type="GeneID" id="27368237"/>
<feature type="domain" description="DUF2421" evidence="7">
    <location>
        <begin position="1083"/>
        <end position="1308"/>
    </location>
</feature>
<feature type="transmembrane region" description="Helical" evidence="6">
    <location>
        <begin position="335"/>
        <end position="357"/>
    </location>
</feature>
<accession>M7X7R0</accession>
<sequence>MSAASTSRPRHQSPRPRFTLDGHDEDGEAAGDEYELDDVPPVPSIIVQESEPARKPTSSVHGGDEEERDLDREEWHVGFAKGADTVIPTNAVTDQDERVGGGDGFAQQVGEDGRERERAGALPDSSEGMSKEGTKDPAAPFDKPEFAAPAGSTIPVALKRKLPSLPGFLSFAWVKPHLSWKGFRPVVRASVAGWCGLLLMLCGPSERMLGQASFLVLIVAIISPASQPIATAIEETFLQFLLVAIAWAWAVIALAIAHASRNKYQFTQAAFNAYAAQRYAQPGMSAADVQNAVRVAIFHGEFIEPAASAVCAIFLGVGCGFFLWLRGFLGPGPAIFGVIFAMILTIITLTIGVLFPYPYYSIGLIFMIPFSCQQAIKLACTFLVFPETLAHQFSDRLISALQPLQGVIKDTSKMLKANPRTEEWLAFKSIKAGANAAIGGVALMGLSEANLTREISFARVSGRDLSMILQAMRVLTARTTGFVFFYEVVEKHLHRDVSEAKGGPTADALVVHLAHSRPGSPDETPGSTRPPSPERERNHERHESSISMDVHALNHALNKVQHHQDQNHSPVSSSPLSPSHTLPRQSSSHNLRSRDHSSSSLTDLVHATSHGSGSERRSRTHFPEHHFHRMHYSGANGKRRSRSRGRHGKGSSSHISLPSLLHEVLHPQIDVKPVGVVESTVYADLEDYLHNPRDEQHIEEIIALLSKASADLLCILDKSLAHLIETIHRFKSLNDTLRAAFRYNEKEAEQLIIKSRAQLDELKTALADFRDTRRLDVVKPFAKLLDPYGLDPSHDGEELQAPSHRGLFWAFQLQHTLIGWSEALIDVFETTLKIESKRRRPRLWFPDWRKAKFQPAVGGQDYGDEDPEVLRDLNTQAFAAPRNPDYKAPKTLVQVVGVRLYHASELATRRDVLFGIKSAVLLGLCSLPAMFPGSAWFFYRQRGIWVLVMICLTSNQFLGDVFFGYVVRVWGTLVGAALGLLLWSIAAQKGAGNPFAVGAVCAVAFPFIFFYRVHMQPPMTAILPSVTAMLVIGCSSNSWQDAHNPTLSSVGSGWEVAWRRFICVMLGITIAFIWALLPGSSRQKVTIRRAYAKVIGRMGDVICQILSYANCKEGPTKAPKVIINNLAALRARVNRTVQARAMARYELSLQGPWPSDLYASLQALQMEMLDMLGQFCMVLSKLDRNWTKALLHRTQFANPRFLQDVLQTLQLISNALDHGQPLPFIYNPLLERFLKPPEVLASGRQLGYGYELQLGDEEFEGLPQHVDFKTISSLDYLRFSSGVSQAYALINRLDRLMFVAKSLVGENYLLYGLDASTRRQHPHDEEEGEGLLDHHFHGSAESRRNSFDTQA</sequence>
<keyword evidence="3 6" id="KW-1133">Transmembrane helix</keyword>
<evidence type="ECO:0000313" key="11">
    <source>
        <dbReference type="Proteomes" id="UP000016926"/>
    </source>
</evidence>
<dbReference type="eggNOG" id="KOG4711">
    <property type="taxonomic scope" value="Eukaryota"/>
</dbReference>
<proteinExistence type="predicted"/>
<feature type="transmembrane region" description="Helical" evidence="6">
    <location>
        <begin position="970"/>
        <end position="988"/>
    </location>
</feature>
<feature type="compositionally biased region" description="Acidic residues" evidence="5">
    <location>
        <begin position="23"/>
        <end position="38"/>
    </location>
</feature>
<feature type="compositionally biased region" description="Low complexity" evidence="5">
    <location>
        <begin position="569"/>
        <end position="579"/>
    </location>
</feature>
<reference evidence="10 11" key="1">
    <citation type="journal article" date="2012" name="Nat. Commun.">
        <title>A multi-omic map of the lipid-producing yeast Rhodosporidium toruloides.</title>
        <authorList>
            <person name="Zhu Z."/>
            <person name="Zhang S."/>
            <person name="Liu H."/>
            <person name="Shen H."/>
            <person name="Lin X."/>
            <person name="Yang F."/>
            <person name="Zhou Y.J."/>
            <person name="Jin G."/>
            <person name="Ye M."/>
            <person name="Zou H."/>
            <person name="Zou H."/>
            <person name="Zhao Z.K."/>
        </authorList>
    </citation>
    <scope>NUCLEOTIDE SEQUENCE [LARGE SCALE GENOMIC DNA]</scope>
    <source>
        <strain evidence="10 11">NP11</strain>
    </source>
</reference>
<feature type="compositionally biased region" description="Polar residues" evidence="5">
    <location>
        <begin position="580"/>
        <end position="590"/>
    </location>
</feature>
<gene>
    <name evidence="10" type="ORF">RHTO_04224</name>
</gene>
<dbReference type="InterPro" id="IPR018820">
    <property type="entry name" value="BRE4-related_DUF2421"/>
</dbReference>
<feature type="domain" description="Putative ER transporter 6TM N-terminal" evidence="8">
    <location>
        <begin position="172"/>
        <end position="506"/>
    </location>
</feature>
<keyword evidence="2 6" id="KW-0812">Transmembrane</keyword>
<feature type="transmembrane region" description="Helical" evidence="6">
    <location>
        <begin position="306"/>
        <end position="329"/>
    </location>
</feature>